<dbReference type="InterPro" id="IPR003333">
    <property type="entry name" value="CMAS"/>
</dbReference>
<keyword evidence="2" id="KW-0489">Methyltransferase</keyword>
<proteinExistence type="inferred from homology"/>
<evidence type="ECO:0000256" key="2">
    <source>
        <dbReference type="ARBA" id="ARBA00022603"/>
    </source>
</evidence>
<dbReference type="InterPro" id="IPR029063">
    <property type="entry name" value="SAM-dependent_MTases_sf"/>
</dbReference>
<dbReference type="STRING" id="1314782.A0A165P7D4"/>
<evidence type="ECO:0000256" key="3">
    <source>
        <dbReference type="ARBA" id="ARBA00022679"/>
    </source>
</evidence>
<keyword evidence="5" id="KW-0443">Lipid metabolism</keyword>
<sequence length="456" mass="51031">MGVSYSAPSCVPAVLPPKPAAPSLAALTSPRAWLVSLARNSILSVLRHSIKTGHLEIEDTDGSVYTFGRRPKHQEPVLLKIVNDEFWIRVVVSSDLGFSEAYIYGDVLISDLKAVMQLYLDNTDIISALPSALARLSATFSALSSAFFGQSKTQALANVVVSYDQSNALFQAFLSREMMYSCALWGPEEGGPAGDLDLALSAHEKQAYFDIERAQLRKIHHVLRKARVGRGDKLLEVGSGWGAMAIVAARDYGCTVHTLTLSVEQQKLAQQRIRAAGVADRATVHLMDYRDVLARPEWKHAFDAFVSVEMVEHVGAKYYNTYFKVVDYALKERDATAVVSCSTFPESRYTGYQAEDFMRRYMWPNSCLPSATTLVNAAQVGAHGRLMLEGVENHAAHYPRTLRTWSARFRAHVTRTLLPFAHYDAFMRKWAYFFAYAEVGFERGWITCHMLCFRRC</sequence>
<gene>
    <name evidence="6" type="ORF">NEOLEDRAFT_1140458</name>
</gene>
<dbReference type="Proteomes" id="UP000076761">
    <property type="component" value="Unassembled WGS sequence"/>
</dbReference>
<organism evidence="6 7">
    <name type="scientific">Neolentinus lepideus HHB14362 ss-1</name>
    <dbReference type="NCBI Taxonomy" id="1314782"/>
    <lineage>
        <taxon>Eukaryota</taxon>
        <taxon>Fungi</taxon>
        <taxon>Dikarya</taxon>
        <taxon>Basidiomycota</taxon>
        <taxon>Agaricomycotina</taxon>
        <taxon>Agaricomycetes</taxon>
        <taxon>Gloeophyllales</taxon>
        <taxon>Gloeophyllaceae</taxon>
        <taxon>Neolentinus</taxon>
    </lineage>
</organism>
<evidence type="ECO:0000313" key="6">
    <source>
        <dbReference type="EMBL" id="KZT20628.1"/>
    </source>
</evidence>
<evidence type="ECO:0000256" key="1">
    <source>
        <dbReference type="ARBA" id="ARBA00010815"/>
    </source>
</evidence>
<dbReference type="InParanoid" id="A0A165P7D4"/>
<dbReference type="GO" id="GO:0008168">
    <property type="term" value="F:methyltransferase activity"/>
    <property type="evidence" value="ECO:0007669"/>
    <property type="project" value="UniProtKB-KW"/>
</dbReference>
<dbReference type="SUPFAM" id="SSF53335">
    <property type="entry name" value="S-adenosyl-L-methionine-dependent methyltransferases"/>
    <property type="match status" value="1"/>
</dbReference>
<dbReference type="PANTHER" id="PTHR43667">
    <property type="entry name" value="CYCLOPROPANE-FATTY-ACYL-PHOSPHOLIPID SYNTHASE"/>
    <property type="match status" value="1"/>
</dbReference>
<dbReference type="OrthoDB" id="8300214at2759"/>
<keyword evidence="4" id="KW-0949">S-adenosyl-L-methionine</keyword>
<evidence type="ECO:0000256" key="4">
    <source>
        <dbReference type="ARBA" id="ARBA00022691"/>
    </source>
</evidence>
<dbReference type="Pfam" id="PF02353">
    <property type="entry name" value="CMAS"/>
    <property type="match status" value="1"/>
</dbReference>
<dbReference type="GO" id="GO:0032259">
    <property type="term" value="P:methylation"/>
    <property type="evidence" value="ECO:0007669"/>
    <property type="project" value="UniProtKB-KW"/>
</dbReference>
<accession>A0A165P7D4</accession>
<keyword evidence="3" id="KW-0808">Transferase</keyword>
<name>A0A165P7D4_9AGAM</name>
<dbReference type="Gene3D" id="3.40.50.150">
    <property type="entry name" value="Vaccinia Virus protein VP39"/>
    <property type="match status" value="1"/>
</dbReference>
<comment type="similarity">
    <text evidence="1">Belongs to the CFA/CMAS family.</text>
</comment>
<keyword evidence="7" id="KW-1185">Reference proteome</keyword>
<dbReference type="GO" id="GO:0008610">
    <property type="term" value="P:lipid biosynthetic process"/>
    <property type="evidence" value="ECO:0007669"/>
    <property type="project" value="InterPro"/>
</dbReference>
<evidence type="ECO:0000256" key="5">
    <source>
        <dbReference type="ARBA" id="ARBA00023098"/>
    </source>
</evidence>
<dbReference type="EMBL" id="KV425617">
    <property type="protein sequence ID" value="KZT20628.1"/>
    <property type="molecule type" value="Genomic_DNA"/>
</dbReference>
<dbReference type="CDD" id="cd02440">
    <property type="entry name" value="AdoMet_MTases"/>
    <property type="match status" value="1"/>
</dbReference>
<protein>
    <submittedName>
        <fullName evidence="6">Cyclopropane-fatty-acyl-phospholipid synthase</fullName>
    </submittedName>
</protein>
<dbReference type="InterPro" id="IPR050723">
    <property type="entry name" value="CFA/CMAS"/>
</dbReference>
<evidence type="ECO:0000313" key="7">
    <source>
        <dbReference type="Proteomes" id="UP000076761"/>
    </source>
</evidence>
<dbReference type="PANTHER" id="PTHR43667:SF2">
    <property type="entry name" value="FATTY ACID C-METHYL TRANSFERASE"/>
    <property type="match status" value="1"/>
</dbReference>
<dbReference type="AlphaFoldDB" id="A0A165P7D4"/>
<dbReference type="PIRSF" id="PIRSF003085">
    <property type="entry name" value="CMAS"/>
    <property type="match status" value="1"/>
</dbReference>
<reference evidence="6 7" key="1">
    <citation type="journal article" date="2016" name="Mol. Biol. Evol.">
        <title>Comparative Genomics of Early-Diverging Mushroom-Forming Fungi Provides Insights into the Origins of Lignocellulose Decay Capabilities.</title>
        <authorList>
            <person name="Nagy L.G."/>
            <person name="Riley R."/>
            <person name="Tritt A."/>
            <person name="Adam C."/>
            <person name="Daum C."/>
            <person name="Floudas D."/>
            <person name="Sun H."/>
            <person name="Yadav J.S."/>
            <person name="Pangilinan J."/>
            <person name="Larsson K.H."/>
            <person name="Matsuura K."/>
            <person name="Barry K."/>
            <person name="Labutti K."/>
            <person name="Kuo R."/>
            <person name="Ohm R.A."/>
            <person name="Bhattacharya S.S."/>
            <person name="Shirouzu T."/>
            <person name="Yoshinaga Y."/>
            <person name="Martin F.M."/>
            <person name="Grigoriev I.V."/>
            <person name="Hibbett D.S."/>
        </authorList>
    </citation>
    <scope>NUCLEOTIDE SEQUENCE [LARGE SCALE GENOMIC DNA]</scope>
    <source>
        <strain evidence="6 7">HHB14362 ss-1</strain>
    </source>
</reference>